<dbReference type="AlphaFoldDB" id="A8NIL6"/>
<dbReference type="OrthoDB" id="2756615at2759"/>
<keyword evidence="1" id="KW-1133">Transmembrane helix</keyword>
<keyword evidence="3" id="KW-1185">Reference proteome</keyword>
<protein>
    <submittedName>
        <fullName evidence="2">Uncharacterized protein</fullName>
    </submittedName>
</protein>
<sequence>MSTAPVHLIFDNAPNAIEFNPPEAWTEEVVNIDRQEYGNIWGGNNANKPYVLGMHQTRPPFRPDNQTAEVRVVFSEGAANSSIELYGRSYTTTSSGISAENLAITYQPTDQQPDVAFSQDAFLAINFGVVAAKEDANLNGSRIIVDDVDTSQLLYFGDWREDSGDEFAEREDLADANAARVRVGPRISYRGTRHTASTVGSGFRFRYYGSSIEMHGCVHLTRPGALMEVRWSVEDPGEEPTEAYGIHREFDPERDGSNTTHCETKFLRSTHSEEPVEKIITMNIVNSPDPSSASFSFDYLVYNPGFESLSDKPEWDIEQLEPGYSWNRTSKGTIIGASVGGSLGFLLIVGLIIFWFLRRRRRQNAQIRGKASG</sequence>
<dbReference type="InParanoid" id="A8NIL6"/>
<dbReference type="GeneID" id="6010529"/>
<dbReference type="RefSeq" id="XP_001834025.1">
    <property type="nucleotide sequence ID" value="XM_001833973.1"/>
</dbReference>
<organism evidence="2 3">
    <name type="scientific">Coprinopsis cinerea (strain Okayama-7 / 130 / ATCC MYA-4618 / FGSC 9003)</name>
    <name type="common">Inky cap fungus</name>
    <name type="synonym">Hormographiella aspergillata</name>
    <dbReference type="NCBI Taxonomy" id="240176"/>
    <lineage>
        <taxon>Eukaryota</taxon>
        <taxon>Fungi</taxon>
        <taxon>Dikarya</taxon>
        <taxon>Basidiomycota</taxon>
        <taxon>Agaricomycotina</taxon>
        <taxon>Agaricomycetes</taxon>
        <taxon>Agaricomycetidae</taxon>
        <taxon>Agaricales</taxon>
        <taxon>Agaricineae</taxon>
        <taxon>Psathyrellaceae</taxon>
        <taxon>Coprinopsis</taxon>
    </lineage>
</organism>
<gene>
    <name evidence="2" type="ORF">CC1G_09439</name>
</gene>
<accession>A8NIL6</accession>
<keyword evidence="1" id="KW-0812">Transmembrane</keyword>
<feature type="transmembrane region" description="Helical" evidence="1">
    <location>
        <begin position="334"/>
        <end position="357"/>
    </location>
</feature>
<dbReference type="Proteomes" id="UP000001861">
    <property type="component" value="Unassembled WGS sequence"/>
</dbReference>
<name>A8NIL6_COPC7</name>
<evidence type="ECO:0000313" key="3">
    <source>
        <dbReference type="Proteomes" id="UP000001861"/>
    </source>
</evidence>
<evidence type="ECO:0000313" key="2">
    <source>
        <dbReference type="EMBL" id="EAU87820.1"/>
    </source>
</evidence>
<evidence type="ECO:0000256" key="1">
    <source>
        <dbReference type="SAM" id="Phobius"/>
    </source>
</evidence>
<proteinExistence type="predicted"/>
<reference evidence="2 3" key="1">
    <citation type="journal article" date="2010" name="Proc. Natl. Acad. Sci. U.S.A.">
        <title>Insights into evolution of multicellular fungi from the assembled chromosomes of the mushroom Coprinopsis cinerea (Coprinus cinereus).</title>
        <authorList>
            <person name="Stajich J.E."/>
            <person name="Wilke S.K."/>
            <person name="Ahren D."/>
            <person name="Au C.H."/>
            <person name="Birren B.W."/>
            <person name="Borodovsky M."/>
            <person name="Burns C."/>
            <person name="Canback B."/>
            <person name="Casselton L.A."/>
            <person name="Cheng C.K."/>
            <person name="Deng J."/>
            <person name="Dietrich F.S."/>
            <person name="Fargo D.C."/>
            <person name="Farman M.L."/>
            <person name="Gathman A.C."/>
            <person name="Goldberg J."/>
            <person name="Guigo R."/>
            <person name="Hoegger P.J."/>
            <person name="Hooker J.B."/>
            <person name="Huggins A."/>
            <person name="James T.Y."/>
            <person name="Kamada T."/>
            <person name="Kilaru S."/>
            <person name="Kodira C."/>
            <person name="Kues U."/>
            <person name="Kupfer D."/>
            <person name="Kwan H.S."/>
            <person name="Lomsadze A."/>
            <person name="Li W."/>
            <person name="Lilly W.W."/>
            <person name="Ma L.J."/>
            <person name="Mackey A.J."/>
            <person name="Manning G."/>
            <person name="Martin F."/>
            <person name="Muraguchi H."/>
            <person name="Natvig D.O."/>
            <person name="Palmerini H."/>
            <person name="Ramesh M.A."/>
            <person name="Rehmeyer C.J."/>
            <person name="Roe B.A."/>
            <person name="Shenoy N."/>
            <person name="Stanke M."/>
            <person name="Ter-Hovhannisyan V."/>
            <person name="Tunlid A."/>
            <person name="Velagapudi R."/>
            <person name="Vision T.J."/>
            <person name="Zeng Q."/>
            <person name="Zolan M.E."/>
            <person name="Pukkila P.J."/>
        </authorList>
    </citation>
    <scope>NUCLEOTIDE SEQUENCE [LARGE SCALE GENOMIC DNA]</scope>
    <source>
        <strain evidence="3">Okayama-7 / 130 / ATCC MYA-4618 / FGSC 9003</strain>
    </source>
</reference>
<comment type="caution">
    <text evidence="2">The sequence shown here is derived from an EMBL/GenBank/DDBJ whole genome shotgun (WGS) entry which is preliminary data.</text>
</comment>
<dbReference type="CDD" id="cd12087">
    <property type="entry name" value="TM_EGFR-like"/>
    <property type="match status" value="1"/>
</dbReference>
<dbReference type="KEGG" id="cci:CC1G_09439"/>
<keyword evidence="1" id="KW-0472">Membrane</keyword>
<dbReference type="VEuPathDB" id="FungiDB:CC1G_09439"/>
<dbReference type="EMBL" id="AACS02000010">
    <property type="protein sequence ID" value="EAU87820.1"/>
    <property type="molecule type" value="Genomic_DNA"/>
</dbReference>